<sequence>MSFQASKLRVQLPRDGGDEPPAALMQSGARCTYYCTCYLTNIDYCHCSLVAEDPARLVAGPEALPLLREELEQRLAASSS</sequence>
<reference evidence="2 3" key="1">
    <citation type="journal article" date="2021" name="ACS Chem. Biol.">
        <title>Genomic-Led Discovery of a Novel Glycopeptide Antibiotic by Nonomuraea coxensis DSM 45129.</title>
        <authorList>
            <person name="Yushchuk O."/>
            <person name="Vior N.M."/>
            <person name="Andreo-Vidal A."/>
            <person name="Berini F."/>
            <person name="Ruckert C."/>
            <person name="Busche T."/>
            <person name="Binda E."/>
            <person name="Kalinowski J."/>
            <person name="Truman A.W."/>
            <person name="Marinelli F."/>
        </authorList>
    </citation>
    <scope>NUCLEOTIDE SEQUENCE [LARGE SCALE GENOMIC DNA]</scope>
    <source>
        <strain evidence="2 3">DSM 45129</strain>
    </source>
</reference>
<dbReference type="EMBL" id="CP068985">
    <property type="protein sequence ID" value="QYC41481.1"/>
    <property type="molecule type" value="Genomic_DNA"/>
</dbReference>
<protein>
    <submittedName>
        <fullName evidence="2">Uncharacterized protein</fullName>
    </submittedName>
</protein>
<evidence type="ECO:0000313" key="3">
    <source>
        <dbReference type="Proteomes" id="UP000824681"/>
    </source>
</evidence>
<evidence type="ECO:0000313" key="2">
    <source>
        <dbReference type="EMBL" id="QYC41481.1"/>
    </source>
</evidence>
<name>A0ABX8U173_9ACTN</name>
<evidence type="ECO:0000256" key="1">
    <source>
        <dbReference type="SAM" id="MobiDB-lite"/>
    </source>
</evidence>
<gene>
    <name evidence="2" type="ORF">Nocox_19360</name>
</gene>
<accession>A0ABX8U173</accession>
<dbReference type="Proteomes" id="UP000824681">
    <property type="component" value="Chromosome"/>
</dbReference>
<feature type="region of interest" description="Disordered" evidence="1">
    <location>
        <begin position="1"/>
        <end position="21"/>
    </location>
</feature>
<dbReference type="RefSeq" id="WP_020539738.1">
    <property type="nucleotide sequence ID" value="NZ_CP068985.1"/>
</dbReference>
<organism evidence="2 3">
    <name type="scientific">Nonomuraea coxensis DSM 45129</name>
    <dbReference type="NCBI Taxonomy" id="1122611"/>
    <lineage>
        <taxon>Bacteria</taxon>
        <taxon>Bacillati</taxon>
        <taxon>Actinomycetota</taxon>
        <taxon>Actinomycetes</taxon>
        <taxon>Streptosporangiales</taxon>
        <taxon>Streptosporangiaceae</taxon>
        <taxon>Nonomuraea</taxon>
    </lineage>
</organism>
<proteinExistence type="predicted"/>
<keyword evidence="3" id="KW-1185">Reference proteome</keyword>